<accession>A0A2B4RFH1</accession>
<comment type="caution">
    <text evidence="2">The sequence shown here is derived from an EMBL/GenBank/DDBJ whole genome shotgun (WGS) entry which is preliminary data.</text>
</comment>
<dbReference type="Proteomes" id="UP000225706">
    <property type="component" value="Unassembled WGS sequence"/>
</dbReference>
<proteinExistence type="predicted"/>
<keyword evidence="1" id="KW-0732">Signal</keyword>
<evidence type="ECO:0000256" key="1">
    <source>
        <dbReference type="SAM" id="SignalP"/>
    </source>
</evidence>
<protein>
    <recommendedName>
        <fullName evidence="4">Interleukin 17-like protein</fullName>
    </recommendedName>
</protein>
<dbReference type="OrthoDB" id="5982689at2759"/>
<gene>
    <name evidence="2" type="ORF">AWC38_SpisGene20775</name>
</gene>
<evidence type="ECO:0000313" key="2">
    <source>
        <dbReference type="EMBL" id="PFX15025.1"/>
    </source>
</evidence>
<keyword evidence="3" id="KW-1185">Reference proteome</keyword>
<feature type="signal peptide" evidence="1">
    <location>
        <begin position="1"/>
        <end position="18"/>
    </location>
</feature>
<dbReference type="EMBL" id="LSMT01000696">
    <property type="protein sequence ID" value="PFX15025.1"/>
    <property type="molecule type" value="Genomic_DNA"/>
</dbReference>
<dbReference type="AlphaFoldDB" id="A0A2B4RFH1"/>
<evidence type="ECO:0000313" key="3">
    <source>
        <dbReference type="Proteomes" id="UP000225706"/>
    </source>
</evidence>
<evidence type="ECO:0008006" key="4">
    <source>
        <dbReference type="Google" id="ProtNLM"/>
    </source>
</evidence>
<sequence length="145" mass="16609">MFSAKFLLLLLLIQITAGFPRMNELKQDPRGHLSPPLELTNETLSSSSDVAKRFLNSRACNEIYSRIDPQKYFQSNDIFIPRSILTVKCEGTPNYPLPCGSTLGSMRCLTRMGDVEVMRIPNLQKCFWRRRVVIKNVPVGCYCEY</sequence>
<name>A0A2B4RFH1_STYPI</name>
<feature type="chain" id="PRO_5012202775" description="Interleukin 17-like protein" evidence="1">
    <location>
        <begin position="19"/>
        <end position="145"/>
    </location>
</feature>
<reference evidence="3" key="1">
    <citation type="journal article" date="2017" name="bioRxiv">
        <title>Comparative analysis of the genomes of Stylophora pistillata and Acropora digitifera provides evidence for extensive differences between species of corals.</title>
        <authorList>
            <person name="Voolstra C.R."/>
            <person name="Li Y."/>
            <person name="Liew Y.J."/>
            <person name="Baumgarten S."/>
            <person name="Zoccola D."/>
            <person name="Flot J.-F."/>
            <person name="Tambutte S."/>
            <person name="Allemand D."/>
            <person name="Aranda M."/>
        </authorList>
    </citation>
    <scope>NUCLEOTIDE SEQUENCE [LARGE SCALE GENOMIC DNA]</scope>
</reference>
<organism evidence="2 3">
    <name type="scientific">Stylophora pistillata</name>
    <name type="common">Smooth cauliflower coral</name>
    <dbReference type="NCBI Taxonomy" id="50429"/>
    <lineage>
        <taxon>Eukaryota</taxon>
        <taxon>Metazoa</taxon>
        <taxon>Cnidaria</taxon>
        <taxon>Anthozoa</taxon>
        <taxon>Hexacorallia</taxon>
        <taxon>Scleractinia</taxon>
        <taxon>Astrocoeniina</taxon>
        <taxon>Pocilloporidae</taxon>
        <taxon>Stylophora</taxon>
    </lineage>
</organism>